<dbReference type="Proteomes" id="UP000292082">
    <property type="component" value="Unassembled WGS sequence"/>
</dbReference>
<sequence length="136" mass="14919">MPPLPSRTSVGPREVQLKVPELIEGSEGRTASSLKLTRTITLMAAVEPVARASMDSCFHQVLIELAEEEHVEEMKTEAVESDEWRFETETVVSAEEMGGAHGLQGRHGTAGEHSGDCWASKFGQRFRRGRGERSGP</sequence>
<proteinExistence type="predicted"/>
<evidence type="ECO:0000313" key="3">
    <source>
        <dbReference type="Proteomes" id="UP000292082"/>
    </source>
</evidence>
<evidence type="ECO:0000313" key="2">
    <source>
        <dbReference type="EMBL" id="TBU55504.1"/>
    </source>
</evidence>
<organism evidence="2 3">
    <name type="scientific">Dichomitus squalens</name>
    <dbReference type="NCBI Taxonomy" id="114155"/>
    <lineage>
        <taxon>Eukaryota</taxon>
        <taxon>Fungi</taxon>
        <taxon>Dikarya</taxon>
        <taxon>Basidiomycota</taxon>
        <taxon>Agaricomycotina</taxon>
        <taxon>Agaricomycetes</taxon>
        <taxon>Polyporales</taxon>
        <taxon>Polyporaceae</taxon>
        <taxon>Dichomitus</taxon>
    </lineage>
</organism>
<keyword evidence="3" id="KW-1185">Reference proteome</keyword>
<feature type="region of interest" description="Disordered" evidence="1">
    <location>
        <begin position="95"/>
        <end position="136"/>
    </location>
</feature>
<reference evidence="2 3" key="1">
    <citation type="submission" date="2019-01" db="EMBL/GenBank/DDBJ databases">
        <title>Draft genome sequences of three monokaryotic isolates of the white-rot basidiomycete fungus Dichomitus squalens.</title>
        <authorList>
            <consortium name="DOE Joint Genome Institute"/>
            <person name="Lopez S.C."/>
            <person name="Andreopoulos B."/>
            <person name="Pangilinan J."/>
            <person name="Lipzen A."/>
            <person name="Riley R."/>
            <person name="Ahrendt S."/>
            <person name="Ng V."/>
            <person name="Barry K."/>
            <person name="Daum C."/>
            <person name="Grigoriev I.V."/>
            <person name="Hilden K.S."/>
            <person name="Makela M.R."/>
            <person name="de Vries R.P."/>
        </authorList>
    </citation>
    <scope>NUCLEOTIDE SEQUENCE [LARGE SCALE GENOMIC DNA]</scope>
    <source>
        <strain evidence="2 3">CBS 464.89</strain>
    </source>
</reference>
<dbReference type="EMBL" id="ML145167">
    <property type="protein sequence ID" value="TBU55504.1"/>
    <property type="molecule type" value="Genomic_DNA"/>
</dbReference>
<evidence type="ECO:0000256" key="1">
    <source>
        <dbReference type="SAM" id="MobiDB-lite"/>
    </source>
</evidence>
<gene>
    <name evidence="2" type="ORF">BD310DRAFT_950725</name>
</gene>
<name>A0A4Q9PMY1_9APHY</name>
<accession>A0A4Q9PMY1</accession>
<dbReference type="AlphaFoldDB" id="A0A4Q9PMY1"/>
<protein>
    <submittedName>
        <fullName evidence="2">Uncharacterized protein</fullName>
    </submittedName>
</protein>